<evidence type="ECO:0000313" key="3">
    <source>
        <dbReference type="Proteomes" id="UP000004893"/>
    </source>
</evidence>
<dbReference type="Proteomes" id="UP000004893">
    <property type="component" value="Unassembled WGS sequence"/>
</dbReference>
<reference evidence="2" key="2">
    <citation type="submission" date="2013-06" db="EMBL/GenBank/DDBJ databases">
        <title>Draft genome sequence of Clostridium hylemonae (DSM 15053).</title>
        <authorList>
            <person name="Sudarsanam P."/>
            <person name="Ley R."/>
            <person name="Guruge J."/>
            <person name="Turnbaugh P.J."/>
            <person name="Mahowald M."/>
            <person name="Liep D."/>
            <person name="Gordon J."/>
        </authorList>
    </citation>
    <scope>NUCLEOTIDE SEQUENCE</scope>
    <source>
        <strain evidence="2">DSM 15053</strain>
    </source>
</reference>
<proteinExistence type="predicted"/>
<dbReference type="eggNOG" id="COG4905">
    <property type="taxonomic scope" value="Bacteria"/>
</dbReference>
<dbReference type="InterPro" id="IPR010540">
    <property type="entry name" value="CmpB_TMEM229"/>
</dbReference>
<evidence type="ECO:0000256" key="1">
    <source>
        <dbReference type="SAM" id="Phobius"/>
    </source>
</evidence>
<feature type="transmembrane region" description="Helical" evidence="1">
    <location>
        <begin position="32"/>
        <end position="53"/>
    </location>
</feature>
<sequence length="297" mass="34032">MDIIPLFDVNGNVKYTIKTIKQRQKRSGSMQIYFFILYFFTYGFLGWCTEVAFATTKQHKFVNRGFLNGPICPIYGVGVGIVVQFLAPVKDNLILLYLTSTVLVTLIEWITGFLMDKIFHHKWWDYTGQPLNIGGYVCLVFSLVWGVACVFIVKVVHPLIHKGLSFIPEVVGIVIIAVLGAVLISDIYVTASGILKLNRRLEMMEKIAAELREFSDKVGENIHENVMETMEVTEGIKEKLETATEEQMGRVADLKEKYRELAEHGTRVSNRLLKAFPKMESRRHKDILKELQQRLRK</sequence>
<name>C0BZG2_9FIRM</name>
<feature type="transmembrane region" description="Helical" evidence="1">
    <location>
        <begin position="136"/>
        <end position="160"/>
    </location>
</feature>
<dbReference type="AlphaFoldDB" id="C0BZG2"/>
<comment type="caution">
    <text evidence="2">The sequence shown here is derived from an EMBL/GenBank/DDBJ whole genome shotgun (WGS) entry which is preliminary data.</text>
</comment>
<keyword evidence="1" id="KW-0812">Transmembrane</keyword>
<dbReference type="HOGENOM" id="CLU_055257_2_2_9"/>
<accession>C0BZG2</accession>
<reference evidence="2" key="1">
    <citation type="submission" date="2009-02" db="EMBL/GenBank/DDBJ databases">
        <authorList>
            <person name="Fulton L."/>
            <person name="Clifton S."/>
            <person name="Fulton B."/>
            <person name="Xu J."/>
            <person name="Minx P."/>
            <person name="Pepin K.H."/>
            <person name="Johnson M."/>
            <person name="Bhonagiri V."/>
            <person name="Nash W.E."/>
            <person name="Mardis E.R."/>
            <person name="Wilson R.K."/>
        </authorList>
    </citation>
    <scope>NUCLEOTIDE SEQUENCE [LARGE SCALE GENOMIC DNA]</scope>
    <source>
        <strain evidence="2">DSM 15053</strain>
    </source>
</reference>
<dbReference type="Pfam" id="PF06541">
    <property type="entry name" value="ABC_trans_CmpB"/>
    <property type="match status" value="1"/>
</dbReference>
<protein>
    <submittedName>
        <fullName evidence="2">Uncharacterized protein</fullName>
    </submittedName>
</protein>
<keyword evidence="3" id="KW-1185">Reference proteome</keyword>
<organism evidence="2 3">
    <name type="scientific">[Clostridium] hylemonae DSM 15053</name>
    <dbReference type="NCBI Taxonomy" id="553973"/>
    <lineage>
        <taxon>Bacteria</taxon>
        <taxon>Bacillati</taxon>
        <taxon>Bacillota</taxon>
        <taxon>Clostridia</taxon>
        <taxon>Lachnospirales</taxon>
        <taxon>Lachnospiraceae</taxon>
    </lineage>
</organism>
<keyword evidence="1" id="KW-1133">Transmembrane helix</keyword>
<dbReference type="EMBL" id="ABYI02000019">
    <property type="protein sequence ID" value="EEG74540.1"/>
    <property type="molecule type" value="Genomic_DNA"/>
</dbReference>
<feature type="transmembrane region" description="Helical" evidence="1">
    <location>
        <begin position="93"/>
        <end position="115"/>
    </location>
</feature>
<evidence type="ECO:0000313" key="2">
    <source>
        <dbReference type="EMBL" id="EEG74540.1"/>
    </source>
</evidence>
<feature type="transmembrane region" description="Helical" evidence="1">
    <location>
        <begin position="172"/>
        <end position="195"/>
    </location>
</feature>
<feature type="transmembrane region" description="Helical" evidence="1">
    <location>
        <begin position="65"/>
        <end position="87"/>
    </location>
</feature>
<gene>
    <name evidence="2" type="ORF">CLOHYLEM_05202</name>
</gene>
<dbReference type="STRING" id="553973.CLOHYLEM_05202"/>
<keyword evidence="1" id="KW-0472">Membrane</keyword>